<evidence type="ECO:0000313" key="1">
    <source>
        <dbReference type="EMBL" id="GEN77973.1"/>
    </source>
</evidence>
<reference evidence="1 2" key="1">
    <citation type="submission" date="2019-07" db="EMBL/GenBank/DDBJ databases">
        <title>Whole genome shotgun sequence of Chryseobacterium hagamense NBRC 105253.</title>
        <authorList>
            <person name="Hosoyama A."/>
            <person name="Uohara A."/>
            <person name="Ohji S."/>
            <person name="Ichikawa N."/>
        </authorList>
    </citation>
    <scope>NUCLEOTIDE SEQUENCE [LARGE SCALE GENOMIC DNA]</scope>
    <source>
        <strain evidence="1 2">NBRC 105253</strain>
    </source>
</reference>
<gene>
    <name evidence="1" type="ORF">CHA01nite_37130</name>
</gene>
<organism evidence="1 2">
    <name type="scientific">Chryseobacterium hagamense</name>
    <dbReference type="NCBI Taxonomy" id="395935"/>
    <lineage>
        <taxon>Bacteria</taxon>
        <taxon>Pseudomonadati</taxon>
        <taxon>Bacteroidota</taxon>
        <taxon>Flavobacteriia</taxon>
        <taxon>Flavobacteriales</taxon>
        <taxon>Weeksellaceae</taxon>
        <taxon>Chryseobacterium group</taxon>
        <taxon>Chryseobacterium</taxon>
    </lineage>
</organism>
<dbReference type="EMBL" id="BJYJ01000039">
    <property type="protein sequence ID" value="GEN77973.1"/>
    <property type="molecule type" value="Genomic_DNA"/>
</dbReference>
<dbReference type="Proteomes" id="UP000321863">
    <property type="component" value="Unassembled WGS sequence"/>
</dbReference>
<dbReference type="AlphaFoldDB" id="A0A511YS01"/>
<keyword evidence="2" id="KW-1185">Reference proteome</keyword>
<proteinExistence type="predicted"/>
<accession>A0A511YS01</accession>
<sequence length="78" mass="9345">MGKPIRRYHQKKIDDQFDFIDRWSPAHYTASVNIILKEKAKDPDYIRRVKNRRMIDAPVIDALYKVSLFNKIQVENEP</sequence>
<evidence type="ECO:0000313" key="2">
    <source>
        <dbReference type="Proteomes" id="UP000321863"/>
    </source>
</evidence>
<dbReference type="RefSeq" id="WP_146944241.1">
    <property type="nucleotide sequence ID" value="NZ_BJYJ01000039.1"/>
</dbReference>
<comment type="caution">
    <text evidence="1">The sequence shown here is derived from an EMBL/GenBank/DDBJ whole genome shotgun (WGS) entry which is preliminary data.</text>
</comment>
<dbReference type="OrthoDB" id="1265727at2"/>
<name>A0A511YS01_9FLAO</name>
<protein>
    <submittedName>
        <fullName evidence="1">Uncharacterized protein</fullName>
    </submittedName>
</protein>